<evidence type="ECO:0000256" key="7">
    <source>
        <dbReference type="ARBA" id="ARBA00022723"/>
    </source>
</evidence>
<protein>
    <recommendedName>
        <fullName evidence="5 14">Adenine DNA glycosylase</fullName>
        <ecNumber evidence="4 14">3.2.2.31</ecNumber>
    </recommendedName>
</protein>
<dbReference type="InterPro" id="IPR004035">
    <property type="entry name" value="Endouclease-III_FeS-bd_BS"/>
</dbReference>
<evidence type="ECO:0000256" key="13">
    <source>
        <dbReference type="ARBA" id="ARBA00023295"/>
    </source>
</evidence>
<reference evidence="17 18" key="1">
    <citation type="submission" date="2019-03" db="EMBL/GenBank/DDBJ databases">
        <title>Jiella endophytica sp. nov., a novel endophytic bacterium isolated from root of Ficus microcarpa Linn. f.</title>
        <authorList>
            <person name="Tuo L."/>
        </authorList>
    </citation>
    <scope>NUCLEOTIDE SEQUENCE [LARGE SCALE GENOMIC DNA]</scope>
    <source>
        <strain evidence="17 18">CBS5Q-3</strain>
    </source>
</reference>
<dbReference type="GO" id="GO:0035485">
    <property type="term" value="F:adenine/guanine mispair binding"/>
    <property type="evidence" value="ECO:0007669"/>
    <property type="project" value="TreeGrafter"/>
</dbReference>
<dbReference type="SMART" id="SM00525">
    <property type="entry name" value="FES"/>
    <property type="match status" value="1"/>
</dbReference>
<dbReference type="Gene3D" id="1.10.1670.10">
    <property type="entry name" value="Helix-hairpin-Helix base-excision DNA repair enzymes (C-terminal)"/>
    <property type="match status" value="1"/>
</dbReference>
<dbReference type="GO" id="GO:0000701">
    <property type="term" value="F:purine-specific mismatch base pair DNA N-glycosylase activity"/>
    <property type="evidence" value="ECO:0007669"/>
    <property type="project" value="UniProtKB-EC"/>
</dbReference>
<dbReference type="CDD" id="cd03431">
    <property type="entry name" value="NUDIX_DNA_Glycosylase_C-MutY"/>
    <property type="match status" value="1"/>
</dbReference>
<keyword evidence="12" id="KW-0234">DNA repair</keyword>
<dbReference type="InterPro" id="IPR003265">
    <property type="entry name" value="HhH-GPD_domain"/>
</dbReference>
<name>A0A4Y8R9Z0_9HYPH</name>
<dbReference type="AlphaFoldDB" id="A0A4Y8R9Z0"/>
<evidence type="ECO:0000256" key="8">
    <source>
        <dbReference type="ARBA" id="ARBA00022763"/>
    </source>
</evidence>
<comment type="caution">
    <text evidence="17">The sequence shown here is derived from an EMBL/GenBank/DDBJ whole genome shotgun (WGS) entry which is preliminary data.</text>
</comment>
<dbReference type="InterPro" id="IPR023170">
    <property type="entry name" value="HhH_base_excis_C"/>
</dbReference>
<dbReference type="Pfam" id="PF00730">
    <property type="entry name" value="HhH-GPD"/>
    <property type="match status" value="1"/>
</dbReference>
<dbReference type="OrthoDB" id="9802365at2"/>
<dbReference type="PROSITE" id="PS00764">
    <property type="entry name" value="ENDONUCLEASE_III_1"/>
    <property type="match status" value="1"/>
</dbReference>
<evidence type="ECO:0000256" key="4">
    <source>
        <dbReference type="ARBA" id="ARBA00012045"/>
    </source>
</evidence>
<dbReference type="SUPFAM" id="SSF55811">
    <property type="entry name" value="Nudix"/>
    <property type="match status" value="1"/>
</dbReference>
<evidence type="ECO:0000256" key="3">
    <source>
        <dbReference type="ARBA" id="ARBA00008343"/>
    </source>
</evidence>
<dbReference type="GO" id="GO:0034039">
    <property type="term" value="F:8-oxo-7,8-dihydroguanine DNA N-glycosylase activity"/>
    <property type="evidence" value="ECO:0007669"/>
    <property type="project" value="TreeGrafter"/>
</dbReference>
<dbReference type="Gene3D" id="1.10.340.30">
    <property type="entry name" value="Hypothetical protein, domain 2"/>
    <property type="match status" value="1"/>
</dbReference>
<feature type="region of interest" description="Disordered" evidence="15">
    <location>
        <begin position="1"/>
        <end position="25"/>
    </location>
</feature>
<gene>
    <name evidence="17" type="primary">mutY</name>
    <name evidence="17" type="ORF">E3C22_22400</name>
</gene>
<dbReference type="GO" id="GO:0006298">
    <property type="term" value="P:mismatch repair"/>
    <property type="evidence" value="ECO:0007669"/>
    <property type="project" value="TreeGrafter"/>
</dbReference>
<comment type="function">
    <text evidence="2">Adenine glycosylase active on G-A mispairs. MutY also corrects error-prone DNA synthesis past GO lesions which are due to the oxidatively damaged form of guanine: 7,8-dihydro-8-oxoguanine (8-oxo-dGTP).</text>
</comment>
<sequence length="398" mass="43378">MPRDRFDPALSGGTKRSRCPPPRPPSFMTTIDPTAFSTALLAWYDVHHRTLPWRVSPRERAAGLRADPYRVWLSEIMLQQTTVAAVKAYFEKFTLRWPRVEDLAAAPDTAVLAEWAGLGYYARARNLHACARMVAGEYSGRFPETAAALKALPGIGDYTSAAIAAIAFDEPAAVVDGNVERVTSRLEAIEAPLPGAKPLIRAVVEQLTPTERPGDFAQAMMDLGATICTPTKPACVLCPVRPFCTASRAGEAERYPVKQKKKAVPERRGAAFVAVRGDGAVFLRRRPGTGMLGGMSEPPTTSWSARSDGALGAAAAPFPAEWRRVGEIEHGFTHFRLVLEVWRADGEQRPGIEGWWSQPQEIAGEALPTVMRKVLKAAKIVAPAPRNSQSTETRKTAR</sequence>
<keyword evidence="13 14" id="KW-0326">Glycosidase</keyword>
<dbReference type="GO" id="GO:0046872">
    <property type="term" value="F:metal ion binding"/>
    <property type="evidence" value="ECO:0007669"/>
    <property type="project" value="UniProtKB-UniRule"/>
</dbReference>
<evidence type="ECO:0000256" key="6">
    <source>
        <dbReference type="ARBA" id="ARBA00022485"/>
    </source>
</evidence>
<evidence type="ECO:0000256" key="1">
    <source>
        <dbReference type="ARBA" id="ARBA00000843"/>
    </source>
</evidence>
<dbReference type="GO" id="GO:0032357">
    <property type="term" value="F:oxidized purine DNA binding"/>
    <property type="evidence" value="ECO:0007669"/>
    <property type="project" value="TreeGrafter"/>
</dbReference>
<evidence type="ECO:0000259" key="16">
    <source>
        <dbReference type="SMART" id="SM00478"/>
    </source>
</evidence>
<dbReference type="Gene3D" id="3.90.79.10">
    <property type="entry name" value="Nucleoside Triphosphate Pyrophosphohydrolase"/>
    <property type="match status" value="1"/>
</dbReference>
<keyword evidence="9" id="KW-0378">Hydrolase</keyword>
<keyword evidence="7" id="KW-0479">Metal-binding</keyword>
<dbReference type="InterPro" id="IPR005760">
    <property type="entry name" value="A/G_AdeGlyc_MutY"/>
</dbReference>
<dbReference type="PANTHER" id="PTHR42944">
    <property type="entry name" value="ADENINE DNA GLYCOSYLASE"/>
    <property type="match status" value="1"/>
</dbReference>
<dbReference type="InterPro" id="IPR011257">
    <property type="entry name" value="DNA_glycosylase"/>
</dbReference>
<evidence type="ECO:0000256" key="10">
    <source>
        <dbReference type="ARBA" id="ARBA00023004"/>
    </source>
</evidence>
<dbReference type="FunFam" id="1.10.340.30:FF:000002">
    <property type="entry name" value="Adenine DNA glycosylase"/>
    <property type="match status" value="1"/>
</dbReference>
<dbReference type="Proteomes" id="UP000298179">
    <property type="component" value="Unassembled WGS sequence"/>
</dbReference>
<keyword evidence="8 14" id="KW-0227">DNA damage</keyword>
<feature type="domain" description="HhH-GPD" evidence="16">
    <location>
        <begin position="77"/>
        <end position="226"/>
    </location>
</feature>
<evidence type="ECO:0000256" key="14">
    <source>
        <dbReference type="RuleBase" id="RU365096"/>
    </source>
</evidence>
<comment type="cofactor">
    <cofactor evidence="14">
        <name>[4Fe-4S] cluster</name>
        <dbReference type="ChEBI" id="CHEBI:49883"/>
    </cofactor>
    <text evidence="14">Binds 1 [4Fe-4S] cluster.</text>
</comment>
<dbReference type="Pfam" id="PF14815">
    <property type="entry name" value="NUDIX_4"/>
    <property type="match status" value="1"/>
</dbReference>
<evidence type="ECO:0000256" key="9">
    <source>
        <dbReference type="ARBA" id="ARBA00022801"/>
    </source>
</evidence>
<organism evidence="17 18">
    <name type="scientific">Jiella endophytica</name>
    <dbReference type="NCBI Taxonomy" id="2558362"/>
    <lineage>
        <taxon>Bacteria</taxon>
        <taxon>Pseudomonadati</taxon>
        <taxon>Pseudomonadota</taxon>
        <taxon>Alphaproteobacteria</taxon>
        <taxon>Hyphomicrobiales</taxon>
        <taxon>Aurantimonadaceae</taxon>
        <taxon>Jiella</taxon>
    </lineage>
</organism>
<dbReference type="GO" id="GO:0051539">
    <property type="term" value="F:4 iron, 4 sulfur cluster binding"/>
    <property type="evidence" value="ECO:0007669"/>
    <property type="project" value="UniProtKB-UniRule"/>
</dbReference>
<evidence type="ECO:0000313" key="18">
    <source>
        <dbReference type="Proteomes" id="UP000298179"/>
    </source>
</evidence>
<dbReference type="NCBIfam" id="TIGR01084">
    <property type="entry name" value="mutY"/>
    <property type="match status" value="1"/>
</dbReference>
<comment type="similarity">
    <text evidence="3 14">Belongs to the Nth/MutY family.</text>
</comment>
<proteinExistence type="inferred from homology"/>
<dbReference type="PANTHER" id="PTHR42944:SF1">
    <property type="entry name" value="ADENINE DNA GLYCOSYLASE"/>
    <property type="match status" value="1"/>
</dbReference>
<keyword evidence="10 14" id="KW-0408">Iron</keyword>
<dbReference type="SUPFAM" id="SSF48150">
    <property type="entry name" value="DNA-glycosylase"/>
    <property type="match status" value="1"/>
</dbReference>
<evidence type="ECO:0000256" key="12">
    <source>
        <dbReference type="ARBA" id="ARBA00023204"/>
    </source>
</evidence>
<dbReference type="InterPro" id="IPR029119">
    <property type="entry name" value="MutY_C"/>
</dbReference>
<evidence type="ECO:0000256" key="15">
    <source>
        <dbReference type="SAM" id="MobiDB-lite"/>
    </source>
</evidence>
<evidence type="ECO:0000256" key="2">
    <source>
        <dbReference type="ARBA" id="ARBA00002933"/>
    </source>
</evidence>
<dbReference type="EMBL" id="SOZD01000011">
    <property type="protein sequence ID" value="TFF18056.1"/>
    <property type="molecule type" value="Genomic_DNA"/>
</dbReference>
<accession>A0A4Y8R9Z0</accession>
<evidence type="ECO:0000256" key="5">
    <source>
        <dbReference type="ARBA" id="ARBA00022023"/>
    </source>
</evidence>
<dbReference type="InterPro" id="IPR003651">
    <property type="entry name" value="Endonuclease3_FeS-loop_motif"/>
</dbReference>
<evidence type="ECO:0000256" key="11">
    <source>
        <dbReference type="ARBA" id="ARBA00023014"/>
    </source>
</evidence>
<dbReference type="InterPro" id="IPR015797">
    <property type="entry name" value="NUDIX_hydrolase-like_dom_sf"/>
</dbReference>
<keyword evidence="6" id="KW-0004">4Fe-4S</keyword>
<keyword evidence="11" id="KW-0411">Iron-sulfur</keyword>
<dbReference type="CDD" id="cd00056">
    <property type="entry name" value="ENDO3c"/>
    <property type="match status" value="1"/>
</dbReference>
<keyword evidence="18" id="KW-1185">Reference proteome</keyword>
<dbReference type="EC" id="3.2.2.31" evidence="4 14"/>
<comment type="catalytic activity">
    <reaction evidence="1 14">
        <text>Hydrolyzes free adenine bases from 7,8-dihydro-8-oxoguanine:adenine mismatched double-stranded DNA, leaving an apurinic site.</text>
        <dbReference type="EC" id="3.2.2.31"/>
    </reaction>
</comment>
<dbReference type="SMART" id="SM00478">
    <property type="entry name" value="ENDO3c"/>
    <property type="match status" value="1"/>
</dbReference>
<dbReference type="InterPro" id="IPR044298">
    <property type="entry name" value="MIG/MutY"/>
</dbReference>
<evidence type="ECO:0000313" key="17">
    <source>
        <dbReference type="EMBL" id="TFF18056.1"/>
    </source>
</evidence>
<dbReference type="GO" id="GO:0006284">
    <property type="term" value="P:base-excision repair"/>
    <property type="evidence" value="ECO:0007669"/>
    <property type="project" value="UniProtKB-UniRule"/>
</dbReference>